<evidence type="ECO:0000313" key="2">
    <source>
        <dbReference type="EMBL" id="GGC77343.1"/>
    </source>
</evidence>
<name>A0ABQ1NHG1_9BACI</name>
<proteinExistence type="predicted"/>
<dbReference type="EMBL" id="BMCJ01000001">
    <property type="protein sequence ID" value="GGC77343.1"/>
    <property type="molecule type" value="Genomic_DNA"/>
</dbReference>
<comment type="caution">
    <text evidence="2">The sequence shown here is derived from an EMBL/GenBank/DDBJ whole genome shotgun (WGS) entry which is preliminary data.</text>
</comment>
<feature type="transmembrane region" description="Helical" evidence="1">
    <location>
        <begin position="16"/>
        <end position="35"/>
    </location>
</feature>
<organism evidence="2 3">
    <name type="scientific">Thalassobacillus devorans</name>
    <dbReference type="NCBI Taxonomy" id="279813"/>
    <lineage>
        <taxon>Bacteria</taxon>
        <taxon>Bacillati</taxon>
        <taxon>Bacillota</taxon>
        <taxon>Bacilli</taxon>
        <taxon>Bacillales</taxon>
        <taxon>Bacillaceae</taxon>
        <taxon>Thalassobacillus</taxon>
    </lineage>
</organism>
<keyword evidence="1" id="KW-0472">Membrane</keyword>
<feature type="transmembrane region" description="Helical" evidence="1">
    <location>
        <begin position="41"/>
        <end position="59"/>
    </location>
</feature>
<reference evidence="3" key="1">
    <citation type="journal article" date="2019" name="Int. J. Syst. Evol. Microbiol.">
        <title>The Global Catalogue of Microorganisms (GCM) 10K type strain sequencing project: providing services to taxonomists for standard genome sequencing and annotation.</title>
        <authorList>
            <consortium name="The Broad Institute Genomics Platform"/>
            <consortium name="The Broad Institute Genome Sequencing Center for Infectious Disease"/>
            <person name="Wu L."/>
            <person name="Ma J."/>
        </authorList>
    </citation>
    <scope>NUCLEOTIDE SEQUENCE [LARGE SCALE GENOMIC DNA]</scope>
    <source>
        <strain evidence="3">CCM 7282</strain>
    </source>
</reference>
<protein>
    <recommendedName>
        <fullName evidence="4">DUF4755 domain-containing protein</fullName>
    </recommendedName>
</protein>
<evidence type="ECO:0008006" key="4">
    <source>
        <dbReference type="Google" id="ProtNLM"/>
    </source>
</evidence>
<evidence type="ECO:0000313" key="3">
    <source>
        <dbReference type="Proteomes" id="UP000619534"/>
    </source>
</evidence>
<dbReference type="RefSeq" id="WP_062444995.1">
    <property type="nucleotide sequence ID" value="NZ_BMCJ01000001.1"/>
</dbReference>
<sequence length="271" mass="31032">MTQVKELIFQDARRQLFTGAALSIIALVFIIGFITMNPSGILLSLVYSAIFTISGLGLLRTGYLDWKKAKQTEVNFETDDTKTTYERVPARMYLGQKPMKSYQAGLFAMDGELYGEIQEEVSLKQRFLTGITAIFSFDTVRSANFILKDKNGSLLYKVEKKGGFSWRGYVQNKEGHYIAYTKDTKNKGKQITQYIEHDQWRWSAEGDAVIGHFTIKDQNGTTWTIIKRGAIPTEAVDRFERMPGYLVEWKKRDNIPASLIAFLFLLQSRDR</sequence>
<accession>A0ABQ1NHG1</accession>
<gene>
    <name evidence="2" type="ORF">GCM10007216_04830</name>
</gene>
<keyword evidence="1" id="KW-0812">Transmembrane</keyword>
<keyword evidence="3" id="KW-1185">Reference proteome</keyword>
<keyword evidence="1" id="KW-1133">Transmembrane helix</keyword>
<evidence type="ECO:0000256" key="1">
    <source>
        <dbReference type="SAM" id="Phobius"/>
    </source>
</evidence>
<dbReference type="Proteomes" id="UP000619534">
    <property type="component" value="Unassembled WGS sequence"/>
</dbReference>